<dbReference type="GO" id="GO:0031201">
    <property type="term" value="C:SNARE complex"/>
    <property type="evidence" value="ECO:0007669"/>
    <property type="project" value="TreeGrafter"/>
</dbReference>
<protein>
    <recommendedName>
        <fullName evidence="10">t-SNARE coiled-coil homology domain-containing protein</fullName>
    </recommendedName>
</protein>
<dbReference type="EMBL" id="GISG01007714">
    <property type="protein sequence ID" value="MBA4615500.1"/>
    <property type="molecule type" value="Transcribed_RNA"/>
</dbReference>
<evidence type="ECO:0000256" key="8">
    <source>
        <dbReference type="ARBA" id="ARBA00023136"/>
    </source>
</evidence>
<dbReference type="PANTHER" id="PTHR19957">
    <property type="entry name" value="SYNTAXIN"/>
    <property type="match status" value="1"/>
</dbReference>
<dbReference type="GO" id="GO:0000149">
    <property type="term" value="F:SNARE binding"/>
    <property type="evidence" value="ECO:0007669"/>
    <property type="project" value="TreeGrafter"/>
</dbReference>
<evidence type="ECO:0000256" key="9">
    <source>
        <dbReference type="SAM" id="Phobius"/>
    </source>
</evidence>
<dbReference type="Gene3D" id="1.20.5.110">
    <property type="match status" value="1"/>
</dbReference>
<proteinExistence type="inferred from homology"/>
<evidence type="ECO:0000256" key="4">
    <source>
        <dbReference type="ARBA" id="ARBA00022692"/>
    </source>
</evidence>
<keyword evidence="7" id="KW-0175">Coiled coil</keyword>
<evidence type="ECO:0000256" key="7">
    <source>
        <dbReference type="ARBA" id="ARBA00023054"/>
    </source>
</evidence>
<dbReference type="CDD" id="cd15841">
    <property type="entry name" value="SNARE_Qc"/>
    <property type="match status" value="1"/>
</dbReference>
<organism evidence="11">
    <name type="scientific">Opuntia streptacantha</name>
    <name type="common">Prickly pear cactus</name>
    <name type="synonym">Opuntia cardona</name>
    <dbReference type="NCBI Taxonomy" id="393608"/>
    <lineage>
        <taxon>Eukaryota</taxon>
        <taxon>Viridiplantae</taxon>
        <taxon>Streptophyta</taxon>
        <taxon>Embryophyta</taxon>
        <taxon>Tracheophyta</taxon>
        <taxon>Spermatophyta</taxon>
        <taxon>Magnoliopsida</taxon>
        <taxon>eudicotyledons</taxon>
        <taxon>Gunneridae</taxon>
        <taxon>Pentapetalae</taxon>
        <taxon>Caryophyllales</taxon>
        <taxon>Cactineae</taxon>
        <taxon>Cactaceae</taxon>
        <taxon>Opuntioideae</taxon>
        <taxon>Opuntia</taxon>
    </lineage>
</organism>
<comment type="similarity">
    <text evidence="2">Belongs to the syntaxin family.</text>
</comment>
<sequence length="268" mass="30253">MSLVDIITRVDAICKKYDKYDVDKQRDSAALSAADDPFARFYSEFESNVDAALQKSEAAMTEQNRAVAVAMFAEVRRTKARLLQELPKLQKLAHKKVRGLSREELEARNDLVYALKDRIESILDGTPGAPKQTGGWAASVSKTGIGIDLSSDARLHAEYFRQTEESEQFRQEYEMRKLKQDEGLDYIAEGLDTLKDMARAMDEEMDKQVGLLDEIDEKADRAASDLKTTNVRLKDTLNKLRSSRNFCLDIVLLCIILGIAAYLYNALK</sequence>
<dbReference type="PANTHER" id="PTHR19957:SF264">
    <property type="entry name" value="SYNTAXIN-73"/>
    <property type="match status" value="1"/>
</dbReference>
<dbReference type="AlphaFoldDB" id="A0A7C9CC69"/>
<feature type="domain" description="T-SNARE coiled-coil homology" evidence="10">
    <location>
        <begin position="174"/>
        <end position="236"/>
    </location>
</feature>
<keyword evidence="6 9" id="KW-1133">Transmembrane helix</keyword>
<evidence type="ECO:0000256" key="5">
    <source>
        <dbReference type="ARBA" id="ARBA00022927"/>
    </source>
</evidence>
<dbReference type="GO" id="GO:0005484">
    <property type="term" value="F:SNAP receptor activity"/>
    <property type="evidence" value="ECO:0007669"/>
    <property type="project" value="TreeGrafter"/>
</dbReference>
<dbReference type="EMBL" id="GISG01007715">
    <property type="protein sequence ID" value="MBA4615501.1"/>
    <property type="molecule type" value="Transcribed_RNA"/>
</dbReference>
<dbReference type="GO" id="GO:0048278">
    <property type="term" value="P:vesicle docking"/>
    <property type="evidence" value="ECO:0007669"/>
    <property type="project" value="TreeGrafter"/>
</dbReference>
<reference evidence="11" key="2">
    <citation type="submission" date="2020-07" db="EMBL/GenBank/DDBJ databases">
        <authorList>
            <person name="Vera ALvarez R."/>
            <person name="Arias-Moreno D.M."/>
            <person name="Jimenez-Jacinto V."/>
            <person name="Jimenez-Bremont J.F."/>
            <person name="Swaminathan K."/>
            <person name="Moose S.P."/>
            <person name="Guerrero-Gonzalez M.L."/>
            <person name="Marino-Ramirez L."/>
            <person name="Landsman D."/>
            <person name="Rodriguez-Kessler M."/>
            <person name="Delgado-Sanchez P."/>
        </authorList>
    </citation>
    <scope>NUCLEOTIDE SEQUENCE</scope>
    <source>
        <tissue evidence="11">Cladode</tissue>
    </source>
</reference>
<keyword evidence="3" id="KW-0813">Transport</keyword>
<dbReference type="SUPFAM" id="SSF58038">
    <property type="entry name" value="SNARE fusion complex"/>
    <property type="match status" value="1"/>
</dbReference>
<dbReference type="GO" id="GO:0012505">
    <property type="term" value="C:endomembrane system"/>
    <property type="evidence" value="ECO:0007669"/>
    <property type="project" value="TreeGrafter"/>
</dbReference>
<dbReference type="GO" id="GO:0006906">
    <property type="term" value="P:vesicle fusion"/>
    <property type="evidence" value="ECO:0007669"/>
    <property type="project" value="TreeGrafter"/>
</dbReference>
<feature type="transmembrane region" description="Helical" evidence="9">
    <location>
        <begin position="246"/>
        <end position="264"/>
    </location>
</feature>
<evidence type="ECO:0000313" key="11">
    <source>
        <dbReference type="EMBL" id="MBA4615501.1"/>
    </source>
</evidence>
<dbReference type="InterPro" id="IPR000727">
    <property type="entry name" value="T_SNARE_dom"/>
</dbReference>
<name>A0A7C9CC69_OPUST</name>
<dbReference type="FunFam" id="1.20.5.110:FF:000006">
    <property type="entry name" value="Syntaxin 6"/>
    <property type="match status" value="1"/>
</dbReference>
<evidence type="ECO:0000256" key="1">
    <source>
        <dbReference type="ARBA" id="ARBA00004211"/>
    </source>
</evidence>
<evidence type="ECO:0000259" key="10">
    <source>
        <dbReference type="PROSITE" id="PS50192"/>
    </source>
</evidence>
<evidence type="ECO:0000256" key="6">
    <source>
        <dbReference type="ARBA" id="ARBA00022989"/>
    </source>
</evidence>
<keyword evidence="8 9" id="KW-0472">Membrane</keyword>
<comment type="subcellular location">
    <subcellularLocation>
        <location evidence="1">Membrane</location>
        <topology evidence="1">Single-pass type IV membrane protein</topology>
    </subcellularLocation>
</comment>
<keyword evidence="4 9" id="KW-0812">Transmembrane</keyword>
<evidence type="ECO:0000256" key="3">
    <source>
        <dbReference type="ARBA" id="ARBA00022448"/>
    </source>
</evidence>
<dbReference type="PROSITE" id="PS50192">
    <property type="entry name" value="T_SNARE"/>
    <property type="match status" value="1"/>
</dbReference>
<accession>A0A7C9CC69</accession>
<dbReference type="InterPro" id="IPR045242">
    <property type="entry name" value="Syntaxin"/>
</dbReference>
<keyword evidence="5" id="KW-0653">Protein transport</keyword>
<dbReference type="GO" id="GO:0006886">
    <property type="term" value="P:intracellular protein transport"/>
    <property type="evidence" value="ECO:0007669"/>
    <property type="project" value="TreeGrafter"/>
</dbReference>
<dbReference type="Pfam" id="PF05739">
    <property type="entry name" value="SNARE"/>
    <property type="match status" value="1"/>
</dbReference>
<evidence type="ECO:0000256" key="2">
    <source>
        <dbReference type="ARBA" id="ARBA00009063"/>
    </source>
</evidence>
<reference evidence="11" key="1">
    <citation type="journal article" date="2013" name="J. Plant Res.">
        <title>Effect of fungi and light on seed germination of three Opuntia species from semiarid lands of central Mexico.</title>
        <authorList>
            <person name="Delgado-Sanchez P."/>
            <person name="Jimenez-Bremont J.F."/>
            <person name="Guerrero-Gonzalez Mde L."/>
            <person name="Flores J."/>
        </authorList>
    </citation>
    <scope>NUCLEOTIDE SEQUENCE</scope>
    <source>
        <tissue evidence="11">Cladode</tissue>
    </source>
</reference>